<reference evidence="16 17" key="1">
    <citation type="submission" date="2020-06" db="EMBL/GenBank/DDBJ databases">
        <authorList>
            <consortium name="Wellcome Sanger Institute Data Sharing"/>
        </authorList>
    </citation>
    <scope>NUCLEOTIDE SEQUENCE [LARGE SCALE GENOMIC DNA]</scope>
</reference>
<dbReference type="Gene3D" id="1.20.1070.10">
    <property type="entry name" value="Rhodopsin 7-helix transmembrane proteins"/>
    <property type="match status" value="1"/>
</dbReference>
<keyword evidence="6 14" id="KW-1133">Transmembrane helix</keyword>
<dbReference type="Proteomes" id="UP000694580">
    <property type="component" value="Chromosome 19"/>
</dbReference>
<reference evidence="16" key="3">
    <citation type="submission" date="2025-09" db="UniProtKB">
        <authorList>
            <consortium name="Ensembl"/>
        </authorList>
    </citation>
    <scope>IDENTIFICATION</scope>
</reference>
<evidence type="ECO:0000256" key="12">
    <source>
        <dbReference type="ARBA" id="ARBA00023224"/>
    </source>
</evidence>
<evidence type="ECO:0000256" key="4">
    <source>
        <dbReference type="ARBA" id="ARBA00022692"/>
    </source>
</evidence>
<keyword evidence="11 13" id="KW-0675">Receptor</keyword>
<keyword evidence="8" id="KW-1064">Adaptive immunity</keyword>
<dbReference type="AlphaFoldDB" id="A0AAY4DD40"/>
<evidence type="ECO:0000256" key="3">
    <source>
        <dbReference type="ARBA" id="ARBA00022475"/>
    </source>
</evidence>
<dbReference type="Ensembl" id="ENSDCDT00010053588.1">
    <property type="protein sequence ID" value="ENSDCDP00010043525.1"/>
    <property type="gene ID" value="ENSDCDG00010027141.1"/>
</dbReference>
<keyword evidence="7 13" id="KW-0297">G-protein coupled receptor</keyword>
<evidence type="ECO:0000256" key="13">
    <source>
        <dbReference type="RuleBase" id="RU000688"/>
    </source>
</evidence>
<evidence type="ECO:0000313" key="16">
    <source>
        <dbReference type="Ensembl" id="ENSDCDP00010043525.1"/>
    </source>
</evidence>
<dbReference type="PRINTS" id="PR01157">
    <property type="entry name" value="P2YPURNOCPTR"/>
</dbReference>
<dbReference type="SUPFAM" id="SSF81321">
    <property type="entry name" value="Family A G protein-coupled receptor-like"/>
    <property type="match status" value="1"/>
</dbReference>
<comment type="similarity">
    <text evidence="13">Belongs to the G-protein coupled receptor 1 family.</text>
</comment>
<dbReference type="GO" id="GO:0031686">
    <property type="term" value="F:A1 adenosine receptor binding"/>
    <property type="evidence" value="ECO:0007669"/>
    <property type="project" value="TreeGrafter"/>
</dbReference>
<comment type="subcellular location">
    <subcellularLocation>
        <location evidence="1">Cell membrane</location>
        <topology evidence="1">Multi-pass membrane protein</topology>
    </subcellularLocation>
</comment>
<dbReference type="GO" id="GO:0045030">
    <property type="term" value="F:G protein-coupled UTP receptor activity"/>
    <property type="evidence" value="ECO:0007669"/>
    <property type="project" value="TreeGrafter"/>
</dbReference>
<keyword evidence="12 13" id="KW-0807">Transducer</keyword>
<evidence type="ECO:0000313" key="17">
    <source>
        <dbReference type="Proteomes" id="UP000694580"/>
    </source>
</evidence>
<sequence length="338" mass="38973">MHELLQRSPCWLFPNMNSTFSEDFKYILLPVCYGLVFLVGLVLNSMVLYNMLFRTKRWKPTTIYMVNLTLCDTLYIFTLPFLIYYYTAANNWPFGEPVCKLIRFLFYTNLYGSILFLCCISLHRFLGICFPLRSLSWVSSRRARLVSACVWTVVLVVQSPVLYFSRMNVSGVARTCYDTTSEDLFNDFMVYSTIVMVLLFALPFLVVMACYSLMVRKLLEPGDAASARFKQKSVKMIVIVLATFMLCFLPFHLTRTVYYSFRFTQVNCTQVQVSSITYKVTRPLASANSCLDPILYFMAGQGFRSNPTKKEPKVYAFVGKIMCCCTQSNIESHLVAFE</sequence>
<dbReference type="GO" id="GO:0005886">
    <property type="term" value="C:plasma membrane"/>
    <property type="evidence" value="ECO:0007669"/>
    <property type="project" value="UniProtKB-SubCell"/>
</dbReference>
<evidence type="ECO:0000256" key="6">
    <source>
        <dbReference type="ARBA" id="ARBA00022989"/>
    </source>
</evidence>
<proteinExistence type="inferred from homology"/>
<evidence type="ECO:0000256" key="7">
    <source>
        <dbReference type="ARBA" id="ARBA00023040"/>
    </source>
</evidence>
<keyword evidence="3" id="KW-1003">Cell membrane</keyword>
<dbReference type="PANTHER" id="PTHR24231:SF17">
    <property type="entry name" value="P2Y PURINOCEPTOR 2"/>
    <property type="match status" value="1"/>
</dbReference>
<reference evidence="16" key="2">
    <citation type="submission" date="2025-08" db="UniProtKB">
        <authorList>
            <consortium name="Ensembl"/>
        </authorList>
    </citation>
    <scope>IDENTIFICATION</scope>
</reference>
<keyword evidence="17" id="KW-1185">Reference proteome</keyword>
<name>A0AAY4DD40_9TELE</name>
<evidence type="ECO:0000259" key="15">
    <source>
        <dbReference type="PROSITE" id="PS50262"/>
    </source>
</evidence>
<dbReference type="PRINTS" id="PR00237">
    <property type="entry name" value="GPCRRHODOPSN"/>
</dbReference>
<dbReference type="InterPro" id="IPR017452">
    <property type="entry name" value="GPCR_Rhodpsn_7TM"/>
</dbReference>
<feature type="transmembrane region" description="Helical" evidence="14">
    <location>
        <begin position="26"/>
        <end position="52"/>
    </location>
</feature>
<keyword evidence="4 13" id="KW-0812">Transmembrane</keyword>
<protein>
    <recommendedName>
        <fullName evidence="2">P2Y purinoceptor 2</fullName>
    </recommendedName>
</protein>
<evidence type="ECO:0000256" key="2">
    <source>
        <dbReference type="ARBA" id="ARBA00021855"/>
    </source>
</evidence>
<feature type="transmembrane region" description="Helical" evidence="14">
    <location>
        <begin position="145"/>
        <end position="164"/>
    </location>
</feature>
<dbReference type="Pfam" id="PF00001">
    <property type="entry name" value="7tm_1"/>
    <property type="match status" value="1"/>
</dbReference>
<dbReference type="PROSITE" id="PS00237">
    <property type="entry name" value="G_PROTEIN_RECEP_F1_1"/>
    <property type="match status" value="1"/>
</dbReference>
<dbReference type="FunFam" id="1.20.1070.10:FF:000017">
    <property type="entry name" value="lysophosphatidic acid receptor 4"/>
    <property type="match status" value="1"/>
</dbReference>
<dbReference type="PANTHER" id="PTHR24231">
    <property type="entry name" value="PURINOCEPTOR-RELATED G-PROTEIN COUPLED RECEPTOR"/>
    <property type="match status" value="1"/>
</dbReference>
<organism evidence="16 17">
    <name type="scientific">Denticeps clupeoides</name>
    <name type="common">denticle herring</name>
    <dbReference type="NCBI Taxonomy" id="299321"/>
    <lineage>
        <taxon>Eukaryota</taxon>
        <taxon>Metazoa</taxon>
        <taxon>Chordata</taxon>
        <taxon>Craniata</taxon>
        <taxon>Vertebrata</taxon>
        <taxon>Euteleostomi</taxon>
        <taxon>Actinopterygii</taxon>
        <taxon>Neopterygii</taxon>
        <taxon>Teleostei</taxon>
        <taxon>Clupei</taxon>
        <taxon>Clupeiformes</taxon>
        <taxon>Denticipitoidei</taxon>
        <taxon>Denticipitidae</taxon>
        <taxon>Denticeps</taxon>
    </lineage>
</organism>
<accession>A0AAY4DD40</accession>
<feature type="transmembrane region" description="Helical" evidence="14">
    <location>
        <begin position="64"/>
        <end position="86"/>
    </location>
</feature>
<evidence type="ECO:0000256" key="8">
    <source>
        <dbReference type="ARBA" id="ARBA00023130"/>
    </source>
</evidence>
<evidence type="ECO:0000256" key="5">
    <source>
        <dbReference type="ARBA" id="ARBA00022859"/>
    </source>
</evidence>
<feature type="transmembrane region" description="Helical" evidence="14">
    <location>
        <begin position="188"/>
        <end position="213"/>
    </location>
</feature>
<keyword evidence="5" id="KW-0391">Immunity</keyword>
<feature type="domain" description="G-protein coupled receptors family 1 profile" evidence="15">
    <location>
        <begin position="43"/>
        <end position="296"/>
    </location>
</feature>
<dbReference type="InterPro" id="IPR000276">
    <property type="entry name" value="GPCR_Rhodpsn"/>
</dbReference>
<evidence type="ECO:0000256" key="10">
    <source>
        <dbReference type="ARBA" id="ARBA00023157"/>
    </source>
</evidence>
<evidence type="ECO:0000256" key="9">
    <source>
        <dbReference type="ARBA" id="ARBA00023136"/>
    </source>
</evidence>
<dbReference type="GO" id="GO:0002250">
    <property type="term" value="P:adaptive immune response"/>
    <property type="evidence" value="ECO:0007669"/>
    <property type="project" value="UniProtKB-KW"/>
</dbReference>
<evidence type="ECO:0000256" key="14">
    <source>
        <dbReference type="SAM" id="Phobius"/>
    </source>
</evidence>
<evidence type="ECO:0000256" key="11">
    <source>
        <dbReference type="ARBA" id="ARBA00023170"/>
    </source>
</evidence>
<keyword evidence="9 14" id="KW-0472">Membrane</keyword>
<feature type="transmembrane region" description="Helical" evidence="14">
    <location>
        <begin position="234"/>
        <end position="253"/>
    </location>
</feature>
<dbReference type="PROSITE" id="PS50262">
    <property type="entry name" value="G_PROTEIN_RECEP_F1_2"/>
    <property type="match status" value="1"/>
</dbReference>
<keyword evidence="10" id="KW-1015">Disulfide bond</keyword>
<dbReference type="GeneTree" id="ENSGT01030000234621"/>
<evidence type="ECO:0000256" key="1">
    <source>
        <dbReference type="ARBA" id="ARBA00004651"/>
    </source>
</evidence>
<feature type="transmembrane region" description="Helical" evidence="14">
    <location>
        <begin position="106"/>
        <end position="125"/>
    </location>
</feature>